<name>A0A1F6CLC9_HANXR</name>
<protein>
    <recommendedName>
        <fullName evidence="3">FAD/NAD(P)-binding domain-containing protein</fullName>
    </recommendedName>
</protein>
<comment type="caution">
    <text evidence="1">The sequence shown here is derived from an EMBL/GenBank/DDBJ whole genome shotgun (WGS) entry which is preliminary data.</text>
</comment>
<dbReference type="Proteomes" id="UP000178606">
    <property type="component" value="Unassembled WGS sequence"/>
</dbReference>
<evidence type="ECO:0000313" key="2">
    <source>
        <dbReference type="Proteomes" id="UP000178606"/>
    </source>
</evidence>
<proteinExistence type="predicted"/>
<dbReference type="Gene3D" id="3.50.50.60">
    <property type="entry name" value="FAD/NAD(P)-binding domain"/>
    <property type="match status" value="1"/>
</dbReference>
<dbReference type="AlphaFoldDB" id="A0A1F6CLC9"/>
<dbReference type="PANTHER" id="PTHR15192">
    <property type="entry name" value="PROTEIN CBG05349"/>
    <property type="match status" value="1"/>
</dbReference>
<reference evidence="1 2" key="1">
    <citation type="journal article" date="2016" name="Nat. Commun.">
        <title>Thousands of microbial genomes shed light on interconnected biogeochemical processes in an aquifer system.</title>
        <authorList>
            <person name="Anantharaman K."/>
            <person name="Brown C.T."/>
            <person name="Hug L.A."/>
            <person name="Sharon I."/>
            <person name="Castelle C.J."/>
            <person name="Probst A.J."/>
            <person name="Thomas B.C."/>
            <person name="Singh A."/>
            <person name="Wilkins M.J."/>
            <person name="Karaoz U."/>
            <person name="Brodie E.L."/>
            <person name="Williams K.H."/>
            <person name="Hubbard S.S."/>
            <person name="Banfield J.F."/>
        </authorList>
    </citation>
    <scope>NUCLEOTIDE SEQUENCE [LARGE SCALE GENOMIC DNA]</scope>
    <source>
        <strain evidence="2">RIFCSPLOWO2_12_FULL_64_10</strain>
    </source>
</reference>
<dbReference type="SUPFAM" id="SSF51905">
    <property type="entry name" value="FAD/NAD(P)-binding domain"/>
    <property type="match status" value="2"/>
</dbReference>
<dbReference type="PANTHER" id="PTHR15192:SF8">
    <property type="entry name" value="FAD_NAD(P)-BINDING DOMAIN-CONTAINING PROTEIN"/>
    <property type="match status" value="1"/>
</dbReference>
<sequence length="434" mass="49667">MPAPERHTVIIVGGGPAGLPLAVVLGGWHPHYRGGDLFRQRYPQFDAHLRSVNRPLLGLDFQALVRAGVQPVDLFRLLHHPGQKFRGLSEIALDFRPAEPLDYLLITQEEVGGLWNNVPQNMPTLSPGQWMEFAFYPLAQHLQEQRIDLDVNALIVKRDLLDYYHRVPARFEQTGRIRTREKVIRIQPHEKGFLLTSRDVRTETTRRYTCKYLVYAVGQRCILRRLNVRGEDLPFVTRRYDRPGDFRGERVVVVGGGRSADWAATELYDAGKQVTYVMRQPFERHWRLISDSRHGLPYYGRIADIIESRDPRFATLYETHIQGIERGPSGGLVAVTRHDETRVLETDHVVLEIGGIADYAPFDGFPPLQLVEKYDNYRFQLHQVRTHPHNYESVDIPNLYPGGYLAEGIGLVVIAMHGTTYAIAGDILRKEGRI</sequence>
<dbReference type="InterPro" id="IPR029731">
    <property type="entry name" value="OSGIN1/2"/>
</dbReference>
<evidence type="ECO:0008006" key="3">
    <source>
        <dbReference type="Google" id="ProtNLM"/>
    </source>
</evidence>
<accession>A0A1F6CLC9</accession>
<organism evidence="1 2">
    <name type="scientific">Handelsmanbacteria sp. (strain RIFCSPLOWO2_12_FULL_64_10)</name>
    <dbReference type="NCBI Taxonomy" id="1817868"/>
    <lineage>
        <taxon>Bacteria</taxon>
        <taxon>Candidatus Handelsmaniibacteriota</taxon>
    </lineage>
</organism>
<evidence type="ECO:0000313" key="1">
    <source>
        <dbReference type="EMBL" id="OGG50056.1"/>
    </source>
</evidence>
<gene>
    <name evidence="1" type="ORF">A3F84_24525</name>
</gene>
<dbReference type="Pfam" id="PF13738">
    <property type="entry name" value="Pyr_redox_3"/>
    <property type="match status" value="1"/>
</dbReference>
<dbReference type="InterPro" id="IPR036188">
    <property type="entry name" value="FAD/NAD-bd_sf"/>
</dbReference>
<dbReference type="EMBL" id="MFKF01000215">
    <property type="protein sequence ID" value="OGG50056.1"/>
    <property type="molecule type" value="Genomic_DNA"/>
</dbReference>